<protein>
    <recommendedName>
        <fullName evidence="1">DUF302 domain-containing protein</fullName>
    </recommendedName>
</protein>
<dbReference type="AlphaFoldDB" id="G0V3W5"/>
<dbReference type="PANTHER" id="PTHR38342">
    <property type="entry name" value="SLR5037 PROTEIN"/>
    <property type="match status" value="1"/>
</dbReference>
<dbReference type="InterPro" id="IPR016796">
    <property type="entry name" value="UCP021774"/>
</dbReference>
<gene>
    <name evidence="2" type="ORF">CAAU_0156</name>
</gene>
<dbReference type="eggNOG" id="COG3439">
    <property type="taxonomic scope" value="Bacteria"/>
</dbReference>
<feature type="domain" description="DUF302" evidence="1">
    <location>
        <begin position="37"/>
        <end position="98"/>
    </location>
</feature>
<organism evidence="2 3">
    <name type="scientific">Caloramator australicus RC3</name>
    <dbReference type="NCBI Taxonomy" id="857293"/>
    <lineage>
        <taxon>Bacteria</taxon>
        <taxon>Bacillati</taxon>
        <taxon>Bacillota</taxon>
        <taxon>Clostridia</taxon>
        <taxon>Eubacteriales</taxon>
        <taxon>Clostridiaceae</taxon>
        <taxon>Caloramator</taxon>
    </lineage>
</organism>
<dbReference type="InterPro" id="IPR035923">
    <property type="entry name" value="TT1751-like_sf"/>
</dbReference>
<dbReference type="EMBL" id="CAKP01000004">
    <property type="protein sequence ID" value="CCC57805.1"/>
    <property type="molecule type" value="Genomic_DNA"/>
</dbReference>
<reference evidence="2 3" key="1">
    <citation type="journal article" date="2011" name="J. Bacteriol.">
        <title>Draft genome sequence of Caloramator australicus strain RC3T, a thermoanaerobe from the Great Artesian Basin of Australia.</title>
        <authorList>
            <person name="Ogg C.D."/>
            <person name="Patel B.K.C."/>
        </authorList>
    </citation>
    <scope>NUCLEOTIDE SEQUENCE [LARGE SCALE GENOMIC DNA]</scope>
    <source>
        <strain evidence="2 3">RC3</strain>
    </source>
</reference>
<keyword evidence="3" id="KW-1185">Reference proteome</keyword>
<dbReference type="CDD" id="cd14797">
    <property type="entry name" value="DUF302"/>
    <property type="match status" value="1"/>
</dbReference>
<dbReference type="InterPro" id="IPR005180">
    <property type="entry name" value="DUF302"/>
</dbReference>
<comment type="caution">
    <text evidence="2">The sequence shown here is derived from an EMBL/GenBank/DDBJ whole genome shotgun (WGS) entry which is preliminary data.</text>
</comment>
<proteinExistence type="predicted"/>
<dbReference type="SUPFAM" id="SSF103247">
    <property type="entry name" value="TT1751-like"/>
    <property type="match status" value="1"/>
</dbReference>
<dbReference type="PIRSF" id="PIRSF021774">
    <property type="entry name" value="UCP021774"/>
    <property type="match status" value="1"/>
</dbReference>
<dbReference type="Gene3D" id="3.30.310.70">
    <property type="entry name" value="TT1751-like domain"/>
    <property type="match status" value="1"/>
</dbReference>
<evidence type="ECO:0000313" key="3">
    <source>
        <dbReference type="Proteomes" id="UP000007652"/>
    </source>
</evidence>
<dbReference type="STRING" id="857293.CAAU_0156"/>
<evidence type="ECO:0000313" key="2">
    <source>
        <dbReference type="EMBL" id="CCC57805.1"/>
    </source>
</evidence>
<evidence type="ECO:0000259" key="1">
    <source>
        <dbReference type="Pfam" id="PF03625"/>
    </source>
</evidence>
<dbReference type="OrthoDB" id="9791067at2"/>
<dbReference type="Proteomes" id="UP000007652">
    <property type="component" value="Unassembled WGS sequence"/>
</dbReference>
<dbReference type="RefSeq" id="WP_008907528.1">
    <property type="nucleotide sequence ID" value="NZ_CAKP01000004.1"/>
</dbReference>
<accession>G0V3W5</accession>
<dbReference type="Pfam" id="PF03625">
    <property type="entry name" value="DUF302"/>
    <property type="match status" value="1"/>
</dbReference>
<sequence>MDKFIYEIEVNKRYEDVLDEIAEKLEKAKFGVIWRLNFQDKLKEKGVAYDGNFTILEVCNPYKAKEALEKDVKVGYFLPCKIAVYEEADKVKVGFMDPEYILKNFENEGLNEIAKHVKETIISIINNLK</sequence>
<dbReference type="PANTHER" id="PTHR38342:SF1">
    <property type="entry name" value="SLR5037 PROTEIN"/>
    <property type="match status" value="1"/>
</dbReference>
<name>G0V3W5_9CLOT</name>